<dbReference type="GO" id="GO:0004984">
    <property type="term" value="F:olfactory receptor activity"/>
    <property type="evidence" value="ECO:0007669"/>
    <property type="project" value="InterPro"/>
</dbReference>
<reference evidence="12 13" key="1">
    <citation type="journal article" date="2017" name="Curr. Biol.">
        <title>The Evolution of Venom by Co-option of Single-Copy Genes.</title>
        <authorList>
            <person name="Martinson E.O."/>
            <person name="Mrinalini"/>
            <person name="Kelkar Y.D."/>
            <person name="Chang C.H."/>
            <person name="Werren J.H."/>
        </authorList>
    </citation>
    <scope>NUCLEOTIDE SEQUENCE [LARGE SCALE GENOMIC DNA]</scope>
    <source>
        <strain evidence="12 13">Alberta</strain>
        <tissue evidence="12">Whole body</tissue>
    </source>
</reference>
<name>A0A232EP54_9HYME</name>
<dbReference type="GO" id="GO:0005886">
    <property type="term" value="C:plasma membrane"/>
    <property type="evidence" value="ECO:0007669"/>
    <property type="project" value="UniProtKB-SubCell"/>
</dbReference>
<evidence type="ECO:0000256" key="6">
    <source>
        <dbReference type="ARBA" id="ARBA00022989"/>
    </source>
</evidence>
<keyword evidence="8 10" id="KW-0675">Receptor</keyword>
<evidence type="ECO:0000313" key="13">
    <source>
        <dbReference type="Proteomes" id="UP000215335"/>
    </source>
</evidence>
<evidence type="ECO:0000313" key="12">
    <source>
        <dbReference type="EMBL" id="OXU20118.1"/>
    </source>
</evidence>
<dbReference type="PANTHER" id="PTHR21137">
    <property type="entry name" value="ODORANT RECEPTOR"/>
    <property type="match status" value="1"/>
</dbReference>
<sequence>MIANSFGLNFIVFISFTAVGISILMFDLLFYHDHPFEKIILLGLIIGILMFFFVLSWIIQKLTDSSEKRAFFFFLYASPLPHNTGKTQAPSPSGAARSPLSEQRRQRSNLPEPAGAQGGRDAVGRECRSGRGPDAGDEADWVGQPTSNYECDLQYSCHWYSLSVKAQKLVYLLLMRTSKTTKIRPGGLIEINIHLFESVSYSVFDGPYYWINKNLLDGFGLWSETSRERKFMSVVFFNISAFSLLIPTVKLLYKKIAYDWKMLSDKTELDVLLKYSRFSKMITMIDIYYALLAFILILFVPVAAVIMDQIILLKNGIRIRVETIHPYYFDIFDVNKYYYYVHIFHVSAVGFYVSAAYLTLNSMHVTCIQHVRALFAVACYRIEKLCHHDNTLETSVGVIDNNSVNQNIISLKDKN</sequence>
<feature type="transmembrane region" description="Helical" evidence="10">
    <location>
        <begin position="337"/>
        <end position="360"/>
    </location>
</feature>
<keyword evidence="6 10" id="KW-1133">Transmembrane helix</keyword>
<proteinExistence type="inferred from homology"/>
<comment type="subcellular location">
    <subcellularLocation>
        <location evidence="1 10">Cell membrane</location>
        <topology evidence="1 10">Multi-pass membrane protein</topology>
    </subcellularLocation>
</comment>
<dbReference type="AlphaFoldDB" id="A0A232EP54"/>
<feature type="transmembrane region" description="Helical" evidence="10">
    <location>
        <begin position="231"/>
        <end position="253"/>
    </location>
</feature>
<feature type="transmembrane region" description="Helical" evidence="10">
    <location>
        <begin position="6"/>
        <end position="30"/>
    </location>
</feature>
<protein>
    <recommendedName>
        <fullName evidence="10">Odorant receptor</fullName>
    </recommendedName>
</protein>
<evidence type="ECO:0000256" key="1">
    <source>
        <dbReference type="ARBA" id="ARBA00004651"/>
    </source>
</evidence>
<evidence type="ECO:0000256" key="7">
    <source>
        <dbReference type="ARBA" id="ARBA00023136"/>
    </source>
</evidence>
<keyword evidence="2" id="KW-1003">Cell membrane</keyword>
<evidence type="ECO:0000256" key="3">
    <source>
        <dbReference type="ARBA" id="ARBA00022606"/>
    </source>
</evidence>
<dbReference type="GO" id="GO:0007165">
    <property type="term" value="P:signal transduction"/>
    <property type="evidence" value="ECO:0007669"/>
    <property type="project" value="UniProtKB-KW"/>
</dbReference>
<gene>
    <name evidence="12" type="ORF">TSAR_003533</name>
</gene>
<feature type="region of interest" description="Disordered" evidence="11">
    <location>
        <begin position="84"/>
        <end position="141"/>
    </location>
</feature>
<dbReference type="Proteomes" id="UP000215335">
    <property type="component" value="Unassembled WGS sequence"/>
</dbReference>
<dbReference type="PANTHER" id="PTHR21137:SF35">
    <property type="entry name" value="ODORANT RECEPTOR 19A-RELATED"/>
    <property type="match status" value="1"/>
</dbReference>
<keyword evidence="7 10" id="KW-0472">Membrane</keyword>
<evidence type="ECO:0000256" key="11">
    <source>
        <dbReference type="SAM" id="MobiDB-lite"/>
    </source>
</evidence>
<evidence type="ECO:0000256" key="5">
    <source>
        <dbReference type="ARBA" id="ARBA00022725"/>
    </source>
</evidence>
<comment type="caution">
    <text evidence="10">Lacks conserved residue(s) required for the propagation of feature annotation.</text>
</comment>
<keyword evidence="9 10" id="KW-0807">Transducer</keyword>
<keyword evidence="4 10" id="KW-0812">Transmembrane</keyword>
<feature type="compositionally biased region" description="Basic and acidic residues" evidence="11">
    <location>
        <begin position="122"/>
        <end position="131"/>
    </location>
</feature>
<keyword evidence="5 10" id="KW-0552">Olfaction</keyword>
<dbReference type="EMBL" id="NNAY01003013">
    <property type="protein sequence ID" value="OXU20118.1"/>
    <property type="molecule type" value="Genomic_DNA"/>
</dbReference>
<dbReference type="Pfam" id="PF02949">
    <property type="entry name" value="7tm_6"/>
    <property type="match status" value="1"/>
</dbReference>
<accession>A0A232EP54</accession>
<feature type="transmembrane region" description="Helical" evidence="10">
    <location>
        <begin position="39"/>
        <end position="59"/>
    </location>
</feature>
<organism evidence="12 13">
    <name type="scientific">Trichomalopsis sarcophagae</name>
    <dbReference type="NCBI Taxonomy" id="543379"/>
    <lineage>
        <taxon>Eukaryota</taxon>
        <taxon>Metazoa</taxon>
        <taxon>Ecdysozoa</taxon>
        <taxon>Arthropoda</taxon>
        <taxon>Hexapoda</taxon>
        <taxon>Insecta</taxon>
        <taxon>Pterygota</taxon>
        <taxon>Neoptera</taxon>
        <taxon>Endopterygota</taxon>
        <taxon>Hymenoptera</taxon>
        <taxon>Apocrita</taxon>
        <taxon>Proctotrupomorpha</taxon>
        <taxon>Chalcidoidea</taxon>
        <taxon>Pteromalidae</taxon>
        <taxon>Pteromalinae</taxon>
        <taxon>Trichomalopsis</taxon>
    </lineage>
</organism>
<comment type="similarity">
    <text evidence="10">Belongs to the insect chemoreceptor superfamily. Heteromeric odorant receptor channel (TC 1.A.69) family.</text>
</comment>
<evidence type="ECO:0000256" key="4">
    <source>
        <dbReference type="ARBA" id="ARBA00022692"/>
    </source>
</evidence>
<dbReference type="InterPro" id="IPR004117">
    <property type="entry name" value="7tm6_olfct_rcpt"/>
</dbReference>
<keyword evidence="13" id="KW-1185">Reference proteome</keyword>
<dbReference type="GO" id="GO:0005549">
    <property type="term" value="F:odorant binding"/>
    <property type="evidence" value="ECO:0007669"/>
    <property type="project" value="InterPro"/>
</dbReference>
<evidence type="ECO:0000256" key="9">
    <source>
        <dbReference type="ARBA" id="ARBA00023224"/>
    </source>
</evidence>
<evidence type="ECO:0000256" key="10">
    <source>
        <dbReference type="RuleBase" id="RU351113"/>
    </source>
</evidence>
<comment type="caution">
    <text evidence="12">The sequence shown here is derived from an EMBL/GenBank/DDBJ whole genome shotgun (WGS) entry which is preliminary data.</text>
</comment>
<evidence type="ECO:0000256" key="8">
    <source>
        <dbReference type="ARBA" id="ARBA00023170"/>
    </source>
</evidence>
<feature type="transmembrane region" description="Helical" evidence="10">
    <location>
        <begin position="287"/>
        <end position="307"/>
    </location>
</feature>
<evidence type="ECO:0000256" key="2">
    <source>
        <dbReference type="ARBA" id="ARBA00022475"/>
    </source>
</evidence>
<keyword evidence="3 10" id="KW-0716">Sensory transduction</keyword>